<sequence length="338" mass="38675">MAKDDNNWSTIEPAKGEAQETVEFEIEEEAPQKEREEVQLSKDVTVEREKPQHQQVEKQPEELEGIETRGAQKRIRQLIKQRKDKEDEAAALRAKVEELENQVKAKDQNLSSSLKSNIDTTEEQLNLRITSAKERFKQAAESGDSDKLLEAQEEMSKSYAESIVVRQQKEAWSKYNQQVTQAEQSYAKQQQQVKQEPQYDPKAVNWATKNDWFGQDNVLTNAALAIDNELKSEGYDPTDDEFYEEIDSRLAKQFPHKFAQAEVEKEQPVVAAKPQYRQQPQQTVAGASRTPKTSSNSKKVKLTQEDVKLAQKWGIPLEQFAAEKLKVEQADGEYTTVS</sequence>
<dbReference type="EMBL" id="LR797357">
    <property type="protein sequence ID" value="CAB4205261.1"/>
    <property type="molecule type" value="Genomic_DNA"/>
</dbReference>
<reference evidence="2" key="1">
    <citation type="submission" date="2020-04" db="EMBL/GenBank/DDBJ databases">
        <authorList>
            <person name="Chiriac C."/>
            <person name="Salcher M."/>
            <person name="Ghai R."/>
            <person name="Kavagutti S V."/>
        </authorList>
    </citation>
    <scope>NUCLEOTIDE SEQUENCE</scope>
</reference>
<organism evidence="2">
    <name type="scientific">uncultured Caudovirales phage</name>
    <dbReference type="NCBI Taxonomy" id="2100421"/>
    <lineage>
        <taxon>Viruses</taxon>
        <taxon>Duplodnaviria</taxon>
        <taxon>Heunggongvirae</taxon>
        <taxon>Uroviricota</taxon>
        <taxon>Caudoviricetes</taxon>
        <taxon>Peduoviridae</taxon>
        <taxon>Maltschvirus</taxon>
        <taxon>Maltschvirus maltsch</taxon>
    </lineage>
</organism>
<dbReference type="EMBL" id="LR797251">
    <property type="protein sequence ID" value="CAB4196457.1"/>
    <property type="molecule type" value="Genomic_DNA"/>
</dbReference>
<feature type="compositionally biased region" description="Basic and acidic residues" evidence="1">
    <location>
        <begin position="30"/>
        <end position="61"/>
    </location>
</feature>
<evidence type="ECO:0000313" key="5">
    <source>
        <dbReference type="EMBL" id="CAB4205261.1"/>
    </source>
</evidence>
<evidence type="ECO:0000313" key="3">
    <source>
        <dbReference type="EMBL" id="CAB4168487.1"/>
    </source>
</evidence>
<dbReference type="EMBL" id="LR796826">
    <property type="protein sequence ID" value="CAB4168487.1"/>
    <property type="molecule type" value="Genomic_DNA"/>
</dbReference>
<feature type="region of interest" description="Disordered" evidence="1">
    <location>
        <begin position="1"/>
        <end position="69"/>
    </location>
</feature>
<evidence type="ECO:0000256" key="1">
    <source>
        <dbReference type="SAM" id="MobiDB-lite"/>
    </source>
</evidence>
<evidence type="ECO:0000313" key="4">
    <source>
        <dbReference type="EMBL" id="CAB4196457.1"/>
    </source>
</evidence>
<name>A0A6J5P6V9_9CAUD</name>
<dbReference type="EMBL" id="LR796816">
    <property type="protein sequence ID" value="CAB4167630.1"/>
    <property type="molecule type" value="Genomic_DNA"/>
</dbReference>
<feature type="region of interest" description="Disordered" evidence="1">
    <location>
        <begin position="265"/>
        <end position="301"/>
    </location>
</feature>
<feature type="compositionally biased region" description="Acidic residues" evidence="1">
    <location>
        <begin position="20"/>
        <end position="29"/>
    </location>
</feature>
<gene>
    <name evidence="4" type="ORF">UFOVP1292_61</name>
    <name evidence="5" type="ORF">UFOVP1411_52</name>
    <name evidence="2" type="ORF">UFOVP859_34</name>
    <name evidence="3" type="ORF">UFOVP882_31</name>
</gene>
<protein>
    <submittedName>
        <fullName evidence="2">Uncharacterized protein</fullName>
    </submittedName>
</protein>
<evidence type="ECO:0000313" key="2">
    <source>
        <dbReference type="EMBL" id="CAB4167630.1"/>
    </source>
</evidence>
<proteinExistence type="predicted"/>
<feature type="compositionally biased region" description="Polar residues" evidence="1">
    <location>
        <begin position="276"/>
        <end position="297"/>
    </location>
</feature>
<accession>A0A6J5P6V9</accession>